<dbReference type="EMBL" id="WWBZ02000012">
    <property type="protein sequence ID" value="KAF4310850.1"/>
    <property type="molecule type" value="Genomic_DNA"/>
</dbReference>
<reference evidence="2" key="1">
    <citation type="submission" date="2020-04" db="EMBL/GenBank/DDBJ databases">
        <title>Genome Assembly and Annotation of Botryosphaeria dothidea sdau 11-99, a Latent Pathogen of Apple Fruit Ring Rot in China.</title>
        <authorList>
            <person name="Yu C."/>
            <person name="Diao Y."/>
            <person name="Lu Q."/>
            <person name="Zhao J."/>
            <person name="Cui S."/>
            <person name="Peng C."/>
            <person name="He B."/>
            <person name="Liu H."/>
        </authorList>
    </citation>
    <scope>NUCLEOTIDE SEQUENCE [LARGE SCALE GENOMIC DNA]</scope>
    <source>
        <strain evidence="2">Sdau11-99</strain>
    </source>
</reference>
<protein>
    <submittedName>
        <fullName evidence="2">Uncharacterized protein</fullName>
    </submittedName>
</protein>
<keyword evidence="1" id="KW-0812">Transmembrane</keyword>
<dbReference type="AlphaFoldDB" id="A0A8H4J063"/>
<comment type="caution">
    <text evidence="2">The sequence shown here is derived from an EMBL/GenBank/DDBJ whole genome shotgun (WGS) entry which is preliminary data.</text>
</comment>
<name>A0A8H4J063_9PEZI</name>
<organism evidence="2 3">
    <name type="scientific">Botryosphaeria dothidea</name>
    <dbReference type="NCBI Taxonomy" id="55169"/>
    <lineage>
        <taxon>Eukaryota</taxon>
        <taxon>Fungi</taxon>
        <taxon>Dikarya</taxon>
        <taxon>Ascomycota</taxon>
        <taxon>Pezizomycotina</taxon>
        <taxon>Dothideomycetes</taxon>
        <taxon>Dothideomycetes incertae sedis</taxon>
        <taxon>Botryosphaeriales</taxon>
        <taxon>Botryosphaeriaceae</taxon>
        <taxon>Botryosphaeria</taxon>
    </lineage>
</organism>
<keyword evidence="1" id="KW-1133">Transmembrane helix</keyword>
<dbReference type="PROSITE" id="PS51257">
    <property type="entry name" value="PROKAR_LIPOPROTEIN"/>
    <property type="match status" value="1"/>
</dbReference>
<feature type="transmembrane region" description="Helical" evidence="1">
    <location>
        <begin position="12"/>
        <end position="30"/>
    </location>
</feature>
<evidence type="ECO:0000256" key="1">
    <source>
        <dbReference type="SAM" id="Phobius"/>
    </source>
</evidence>
<accession>A0A8H4J063</accession>
<evidence type="ECO:0000313" key="3">
    <source>
        <dbReference type="Proteomes" id="UP000572817"/>
    </source>
</evidence>
<dbReference type="OrthoDB" id="10609980at2759"/>
<keyword evidence="3" id="KW-1185">Reference proteome</keyword>
<proteinExistence type="predicted"/>
<sequence length="155" mass="16779">MARGRTCTIPNIFLCACCFGGALFIIWFALKTLDLGLGFIFPMLRDGELWSRLGYGNATNITVETSTEVRWHTFTEAPLFGAGPTTVEVTVTELATVEVTVTEVPLYITISTVNATGTAAPDFSIVLPSPFTTVRSNVTSTTEYSVYTPAFSYAP</sequence>
<evidence type="ECO:0000313" key="2">
    <source>
        <dbReference type="EMBL" id="KAF4310850.1"/>
    </source>
</evidence>
<keyword evidence="1" id="KW-0472">Membrane</keyword>
<dbReference type="Proteomes" id="UP000572817">
    <property type="component" value="Unassembled WGS sequence"/>
</dbReference>
<gene>
    <name evidence="2" type="ORF">GTA08_BOTSDO13529</name>
</gene>